<sequence length="182" mass="21652">MQVNYDVLNPSSCKDVISILSESVEEDLQVWRMGIVVLQTLPIVKIEWKEFHLRYVLFFNLVGMPTLIDNVPTFVTSVSGYIHIYNLMDKFECHNDFKLNKLYNLREKWCTTFSKDSFPEVFYYLKVASEWRSYANMEDFLCNQGLIEMKVPDLKLLQHANGYTIRAYMLFENQFMKFPEYC</sequence>
<keyword evidence="2" id="KW-1185">Reference proteome</keyword>
<comment type="caution">
    <text evidence="1">The sequence shown here is derived from an EMBL/GenBank/DDBJ whole genome shotgun (WGS) entry which is preliminary data.</text>
</comment>
<evidence type="ECO:0000313" key="2">
    <source>
        <dbReference type="Proteomes" id="UP001060085"/>
    </source>
</evidence>
<name>A0ACC0AWD6_CATRO</name>
<proteinExistence type="predicted"/>
<accession>A0ACC0AWD6</accession>
<gene>
    <name evidence="1" type="ORF">M9H77_23988</name>
</gene>
<organism evidence="1 2">
    <name type="scientific">Catharanthus roseus</name>
    <name type="common">Madagascar periwinkle</name>
    <name type="synonym">Vinca rosea</name>
    <dbReference type="NCBI Taxonomy" id="4058"/>
    <lineage>
        <taxon>Eukaryota</taxon>
        <taxon>Viridiplantae</taxon>
        <taxon>Streptophyta</taxon>
        <taxon>Embryophyta</taxon>
        <taxon>Tracheophyta</taxon>
        <taxon>Spermatophyta</taxon>
        <taxon>Magnoliopsida</taxon>
        <taxon>eudicotyledons</taxon>
        <taxon>Gunneridae</taxon>
        <taxon>Pentapetalae</taxon>
        <taxon>asterids</taxon>
        <taxon>lamiids</taxon>
        <taxon>Gentianales</taxon>
        <taxon>Apocynaceae</taxon>
        <taxon>Rauvolfioideae</taxon>
        <taxon>Vinceae</taxon>
        <taxon>Catharanthinae</taxon>
        <taxon>Catharanthus</taxon>
    </lineage>
</organism>
<protein>
    <submittedName>
        <fullName evidence="1">Uncharacterized protein</fullName>
    </submittedName>
</protein>
<evidence type="ECO:0000313" key="1">
    <source>
        <dbReference type="EMBL" id="KAI5664665.1"/>
    </source>
</evidence>
<dbReference type="EMBL" id="CM044705">
    <property type="protein sequence ID" value="KAI5664665.1"/>
    <property type="molecule type" value="Genomic_DNA"/>
</dbReference>
<dbReference type="Proteomes" id="UP001060085">
    <property type="component" value="Linkage Group LG05"/>
</dbReference>
<reference evidence="2" key="1">
    <citation type="journal article" date="2023" name="Nat. Plants">
        <title>Single-cell RNA sequencing provides a high-resolution roadmap for understanding the multicellular compartmentation of specialized metabolism.</title>
        <authorList>
            <person name="Sun S."/>
            <person name="Shen X."/>
            <person name="Li Y."/>
            <person name="Li Y."/>
            <person name="Wang S."/>
            <person name="Li R."/>
            <person name="Zhang H."/>
            <person name="Shen G."/>
            <person name="Guo B."/>
            <person name="Wei J."/>
            <person name="Xu J."/>
            <person name="St-Pierre B."/>
            <person name="Chen S."/>
            <person name="Sun C."/>
        </authorList>
    </citation>
    <scope>NUCLEOTIDE SEQUENCE [LARGE SCALE GENOMIC DNA]</scope>
</reference>